<reference evidence="1 2" key="1">
    <citation type="submission" date="2024-03" db="EMBL/GenBank/DDBJ databases">
        <title>Novel species of the genus Variovorax.</title>
        <authorList>
            <person name="Liu Q."/>
            <person name="Xin Y.-H."/>
        </authorList>
    </citation>
    <scope>NUCLEOTIDE SEQUENCE [LARGE SCALE GENOMIC DNA]</scope>
    <source>
        <strain evidence="1 2">KACC 18501</strain>
    </source>
</reference>
<gene>
    <name evidence="1" type="ORF">WKW80_33350</name>
</gene>
<name>A0ABU8WBG3_9BURK</name>
<sequence>MIVASLVIPRRFNGPPRSGNGGYVCGRLALHLAGPARVRLRAPPPLERELMVEVTDDEARLLDGEVLVAEAHRCELDLLVSATPSFVEAEAASKRYPGFLHHPLPGCFVCGTHRAEGDGMRIFPGPTAGNESVFAAPWVPDASLADTSGRVATEFIWAALDCAGAFALKPANDELMLLGELSARVDRDVRPGERCVVVAWPLATDGRKRFAGTAIMSVTGDLIAVAQATWIVVSSLDR</sequence>
<dbReference type="SUPFAM" id="SSF54637">
    <property type="entry name" value="Thioesterase/thiol ester dehydrase-isomerase"/>
    <property type="match status" value="1"/>
</dbReference>
<accession>A0ABU8WBG3</accession>
<protein>
    <recommendedName>
        <fullName evidence="3">Thioesterase family protein</fullName>
    </recommendedName>
</protein>
<evidence type="ECO:0000313" key="1">
    <source>
        <dbReference type="EMBL" id="MEJ8826834.1"/>
    </source>
</evidence>
<evidence type="ECO:0000313" key="2">
    <source>
        <dbReference type="Proteomes" id="UP001363010"/>
    </source>
</evidence>
<dbReference type="Proteomes" id="UP001363010">
    <property type="component" value="Unassembled WGS sequence"/>
</dbReference>
<proteinExistence type="predicted"/>
<organism evidence="1 2">
    <name type="scientific">Variovorax humicola</name>
    <dbReference type="NCBI Taxonomy" id="1769758"/>
    <lineage>
        <taxon>Bacteria</taxon>
        <taxon>Pseudomonadati</taxon>
        <taxon>Pseudomonadota</taxon>
        <taxon>Betaproteobacteria</taxon>
        <taxon>Burkholderiales</taxon>
        <taxon>Comamonadaceae</taxon>
        <taxon>Variovorax</taxon>
    </lineage>
</organism>
<dbReference type="Gene3D" id="3.10.129.10">
    <property type="entry name" value="Hotdog Thioesterase"/>
    <property type="match status" value="1"/>
</dbReference>
<keyword evidence="2" id="KW-1185">Reference proteome</keyword>
<dbReference type="InterPro" id="IPR029069">
    <property type="entry name" value="HotDog_dom_sf"/>
</dbReference>
<evidence type="ECO:0008006" key="3">
    <source>
        <dbReference type="Google" id="ProtNLM"/>
    </source>
</evidence>
<dbReference type="RefSeq" id="WP_340367869.1">
    <property type="nucleotide sequence ID" value="NZ_JBBKZV010000042.1"/>
</dbReference>
<comment type="caution">
    <text evidence="1">The sequence shown here is derived from an EMBL/GenBank/DDBJ whole genome shotgun (WGS) entry which is preliminary data.</text>
</comment>
<dbReference type="EMBL" id="JBBKZV010000042">
    <property type="protein sequence ID" value="MEJ8826834.1"/>
    <property type="molecule type" value="Genomic_DNA"/>
</dbReference>